<dbReference type="InterPro" id="IPR018456">
    <property type="entry name" value="PTR2_symporter_CS"/>
</dbReference>
<feature type="transmembrane region" description="Helical" evidence="9">
    <location>
        <begin position="433"/>
        <end position="455"/>
    </location>
</feature>
<comment type="caution">
    <text evidence="10">The sequence shown here is derived from an EMBL/GenBank/DDBJ whole genome shotgun (WGS) entry which is preliminary data.</text>
</comment>
<proteinExistence type="inferred from homology"/>
<keyword evidence="7 9" id="KW-0472">Membrane</keyword>
<dbReference type="Gene3D" id="1.20.1250.20">
    <property type="entry name" value="MFS general substrate transporter like domains"/>
    <property type="match status" value="1"/>
</dbReference>
<feature type="transmembrane region" description="Helical" evidence="9">
    <location>
        <begin position="96"/>
        <end position="113"/>
    </location>
</feature>
<keyword evidence="4 8" id="KW-0812">Transmembrane</keyword>
<evidence type="ECO:0000256" key="2">
    <source>
        <dbReference type="ARBA" id="ARBA00022448"/>
    </source>
</evidence>
<dbReference type="GO" id="GO:0005886">
    <property type="term" value="C:plasma membrane"/>
    <property type="evidence" value="ECO:0007669"/>
    <property type="project" value="UniProtKB-SubCell"/>
</dbReference>
<dbReference type="InterPro" id="IPR036259">
    <property type="entry name" value="MFS_trans_sf"/>
</dbReference>
<feature type="transmembrane region" description="Helical" evidence="9">
    <location>
        <begin position="257"/>
        <end position="275"/>
    </location>
</feature>
<dbReference type="NCBIfam" id="TIGR00924">
    <property type="entry name" value="yjdL_sub1_fam"/>
    <property type="match status" value="1"/>
</dbReference>
<name>A0A328P9J0_9GAMM</name>
<dbReference type="OrthoDB" id="9772725at2"/>
<dbReference type="InterPro" id="IPR050171">
    <property type="entry name" value="MFS_Transporters"/>
</dbReference>
<evidence type="ECO:0000256" key="5">
    <source>
        <dbReference type="ARBA" id="ARBA00022856"/>
    </source>
</evidence>
<accession>A0A328P9J0</accession>
<feature type="transmembrane region" description="Helical" evidence="9">
    <location>
        <begin position="68"/>
        <end position="87"/>
    </location>
</feature>
<dbReference type="InterPro" id="IPR005279">
    <property type="entry name" value="Dipep/tripep_permease"/>
</dbReference>
<feature type="transmembrane region" description="Helical" evidence="9">
    <location>
        <begin position="327"/>
        <end position="357"/>
    </location>
</feature>
<evidence type="ECO:0000256" key="6">
    <source>
        <dbReference type="ARBA" id="ARBA00022989"/>
    </source>
</evidence>
<dbReference type="Proteomes" id="UP000248926">
    <property type="component" value="Unassembled WGS sequence"/>
</dbReference>
<feature type="transmembrane region" description="Helical" evidence="9">
    <location>
        <begin position="119"/>
        <end position="137"/>
    </location>
</feature>
<keyword evidence="2 8" id="KW-0813">Transport</keyword>
<feature type="transmembrane region" description="Helical" evidence="9">
    <location>
        <begin position="287"/>
        <end position="307"/>
    </location>
</feature>
<reference evidence="10 11" key="1">
    <citation type="journal article" date="2018" name="Genet. Mol. Biol.">
        <title>The genome sequence of Dyella jiangningensis FCAV SCS01 from a lignocellulose-decomposing microbial consortium metagenome reveals potential for biotechnological applications.</title>
        <authorList>
            <person name="Desiderato J.G."/>
            <person name="Alvarenga D.O."/>
            <person name="Constancio M.T.L."/>
            <person name="Alves L.M.C."/>
            <person name="Varani A.M."/>
        </authorList>
    </citation>
    <scope>NUCLEOTIDE SEQUENCE [LARGE SCALE GENOMIC DNA]</scope>
    <source>
        <strain evidence="10 11">FCAV SCS01</strain>
    </source>
</reference>
<keyword evidence="5" id="KW-0653">Protein transport</keyword>
<comment type="subcellular location">
    <subcellularLocation>
        <location evidence="1">Cell membrane</location>
        <topology evidence="1">Multi-pass membrane protein</topology>
    </subcellularLocation>
    <subcellularLocation>
        <location evidence="8">Membrane</location>
        <topology evidence="8">Multi-pass membrane protein</topology>
    </subcellularLocation>
</comment>
<dbReference type="PANTHER" id="PTHR23517">
    <property type="entry name" value="RESISTANCE PROTEIN MDTM, PUTATIVE-RELATED-RELATED"/>
    <property type="match status" value="1"/>
</dbReference>
<feature type="transmembrane region" description="Helical" evidence="9">
    <location>
        <begin position="37"/>
        <end position="56"/>
    </location>
</feature>
<protein>
    <submittedName>
        <fullName evidence="10">MFS transporter</fullName>
    </submittedName>
</protein>
<feature type="transmembrane region" description="Helical" evidence="9">
    <location>
        <begin position="158"/>
        <end position="178"/>
    </location>
</feature>
<evidence type="ECO:0000256" key="7">
    <source>
        <dbReference type="ARBA" id="ARBA00023136"/>
    </source>
</evidence>
<gene>
    <name evidence="10" type="ORF">CA260_03155</name>
</gene>
<evidence type="ECO:0000256" key="3">
    <source>
        <dbReference type="ARBA" id="ARBA00022475"/>
    </source>
</evidence>
<organism evidence="10 11">
    <name type="scientific">Dyella jiangningensis</name>
    <dbReference type="NCBI Taxonomy" id="1379159"/>
    <lineage>
        <taxon>Bacteria</taxon>
        <taxon>Pseudomonadati</taxon>
        <taxon>Pseudomonadota</taxon>
        <taxon>Gammaproteobacteria</taxon>
        <taxon>Lysobacterales</taxon>
        <taxon>Rhodanobacteraceae</taxon>
        <taxon>Dyella</taxon>
    </lineage>
</organism>
<keyword evidence="6 9" id="KW-1133">Transmembrane helix</keyword>
<feature type="transmembrane region" description="Helical" evidence="9">
    <location>
        <begin position="231"/>
        <end position="251"/>
    </location>
</feature>
<dbReference type="Pfam" id="PF00854">
    <property type="entry name" value="PTR2"/>
    <property type="match status" value="1"/>
</dbReference>
<feature type="transmembrane region" description="Helical" evidence="9">
    <location>
        <begin position="475"/>
        <end position="494"/>
    </location>
</feature>
<evidence type="ECO:0000256" key="8">
    <source>
        <dbReference type="RuleBase" id="RU003755"/>
    </source>
</evidence>
<sequence length="502" mass="54798">MSNTAETAPATVPDFPQTMGHPRPLWMLFMTEFWERFAFYSVSWALALYIVAHFFNGDPAGEAWASKIYGAYTALIYATSIFGGYVADKVIGYQRSILIGAAVMALGLFVVMLPSKDIFLFGLAMVVVGNGLFKPNISSMVGQLYGPKDERRDRGFTLFYMGINGGALLAPLLTGWLASYFTDTPTQENYRIVFGAAGVGMALSLFWFWFGRRGLKSVGRPAPDQANRMRVVWVLVAVAVAVPLVYLLLAFIGANGLQWLLSLLFVGVAAMLVVEAARHDRVQLDRVIAMLIIFAFNILFWMMYFQLGTSFNFLAANMVDREMFGGWMFPVGWFQSVSPVAIIVLAPLVTQVWALLARRHKEPSIPRKFGLGLVFNGLGFTALMYALTYSVDSHGLIPFWPLTACYVLQTIGELCLSPIGLSMVTKLAPPRVVGVAMGGWFLSMAVGGNLSGLLAGQISGDSGMTAASALAGFTFSFWLLAGAGVLLLLISPLINRLMHGVR</sequence>
<dbReference type="AlphaFoldDB" id="A0A328P9J0"/>
<dbReference type="GO" id="GO:0006857">
    <property type="term" value="P:oligopeptide transport"/>
    <property type="evidence" value="ECO:0007669"/>
    <property type="project" value="InterPro"/>
</dbReference>
<evidence type="ECO:0000256" key="4">
    <source>
        <dbReference type="ARBA" id="ARBA00022692"/>
    </source>
</evidence>
<keyword evidence="5" id="KW-0571">Peptide transport</keyword>
<comment type="similarity">
    <text evidence="8">Belongs to the major facilitator superfamily. Proton-dependent oligopeptide transporter (POT/PTR) (TC 2.A.17) family.</text>
</comment>
<dbReference type="SUPFAM" id="SSF103473">
    <property type="entry name" value="MFS general substrate transporter"/>
    <property type="match status" value="1"/>
</dbReference>
<dbReference type="PANTHER" id="PTHR23517:SF15">
    <property type="entry name" value="PROTON-DEPENDENT OLIGOPEPTIDE FAMILY TRANSPORT PROTEIN"/>
    <property type="match status" value="1"/>
</dbReference>
<keyword evidence="11" id="KW-1185">Reference proteome</keyword>
<keyword evidence="3" id="KW-1003">Cell membrane</keyword>
<feature type="transmembrane region" description="Helical" evidence="9">
    <location>
        <begin position="369"/>
        <end position="387"/>
    </location>
</feature>
<feature type="transmembrane region" description="Helical" evidence="9">
    <location>
        <begin position="190"/>
        <end position="210"/>
    </location>
</feature>
<dbReference type="RefSeq" id="WP_111980985.1">
    <property type="nucleotide sequence ID" value="NZ_NFZS01000001.1"/>
</dbReference>
<dbReference type="GO" id="GO:1904680">
    <property type="term" value="F:peptide transmembrane transporter activity"/>
    <property type="evidence" value="ECO:0007669"/>
    <property type="project" value="InterPro"/>
</dbReference>
<dbReference type="PROSITE" id="PS01023">
    <property type="entry name" value="PTR2_2"/>
    <property type="match status" value="1"/>
</dbReference>
<dbReference type="InterPro" id="IPR000109">
    <property type="entry name" value="POT_fam"/>
</dbReference>
<dbReference type="CDD" id="cd17346">
    <property type="entry name" value="MFS_DtpA_like"/>
    <property type="match status" value="1"/>
</dbReference>
<evidence type="ECO:0000256" key="1">
    <source>
        <dbReference type="ARBA" id="ARBA00004651"/>
    </source>
</evidence>
<dbReference type="EMBL" id="NFZS01000001">
    <property type="protein sequence ID" value="RAO76924.1"/>
    <property type="molecule type" value="Genomic_DNA"/>
</dbReference>
<evidence type="ECO:0000313" key="11">
    <source>
        <dbReference type="Proteomes" id="UP000248926"/>
    </source>
</evidence>
<feature type="transmembrane region" description="Helical" evidence="9">
    <location>
        <begin position="399"/>
        <end position="421"/>
    </location>
</feature>
<evidence type="ECO:0000256" key="9">
    <source>
        <dbReference type="SAM" id="Phobius"/>
    </source>
</evidence>
<evidence type="ECO:0000313" key="10">
    <source>
        <dbReference type="EMBL" id="RAO76924.1"/>
    </source>
</evidence>